<evidence type="ECO:0000256" key="9">
    <source>
        <dbReference type="ARBA" id="ARBA00038478"/>
    </source>
</evidence>
<dbReference type="AlphaFoldDB" id="A0A5C6M649"/>
<keyword evidence="5" id="KW-0479">Metal-binding</keyword>
<keyword evidence="8" id="KW-0324">Glycolysis</keyword>
<evidence type="ECO:0000256" key="6">
    <source>
        <dbReference type="ARBA" id="ARBA00022777"/>
    </source>
</evidence>
<reference evidence="12 13" key="2">
    <citation type="submission" date="2019-08" db="EMBL/GenBank/DDBJ databases">
        <authorList>
            <person name="Henke P."/>
        </authorList>
    </citation>
    <scope>NUCLEOTIDE SEQUENCE [LARGE SCALE GENOMIC DNA]</scope>
    <source>
        <strain evidence="12">Phe10_nw2017</strain>
    </source>
</reference>
<evidence type="ECO:0000256" key="5">
    <source>
        <dbReference type="ARBA" id="ARBA00022723"/>
    </source>
</evidence>
<proteinExistence type="inferred from homology"/>
<dbReference type="Gene3D" id="3.40.50.450">
    <property type="match status" value="1"/>
</dbReference>
<feature type="region of interest" description="Disordered" evidence="10">
    <location>
        <begin position="141"/>
        <end position="160"/>
    </location>
</feature>
<dbReference type="GO" id="GO:0042802">
    <property type="term" value="F:identical protein binding"/>
    <property type="evidence" value="ECO:0007669"/>
    <property type="project" value="TreeGrafter"/>
</dbReference>
<comment type="cofactor">
    <cofactor evidence="1">
        <name>Mg(2+)</name>
        <dbReference type="ChEBI" id="CHEBI:18420"/>
    </cofactor>
</comment>
<keyword evidence="13" id="KW-1185">Reference proteome</keyword>
<feature type="domain" description="Phosphofructokinase" evidence="11">
    <location>
        <begin position="175"/>
        <end position="351"/>
    </location>
</feature>
<accession>A0A5C6M649</accession>
<evidence type="ECO:0000256" key="8">
    <source>
        <dbReference type="ARBA" id="ARBA00023152"/>
    </source>
</evidence>
<comment type="similarity">
    <text evidence="9">Belongs to the phosphofructokinase type A (PFKA) family.</text>
</comment>
<dbReference type="InterPro" id="IPR022953">
    <property type="entry name" value="ATP_PFK"/>
</dbReference>
<evidence type="ECO:0000256" key="2">
    <source>
        <dbReference type="ARBA" id="ARBA00004679"/>
    </source>
</evidence>
<sequence>MKRIGILTAGGDTPALNATIYGAVQRANALKIEVVGLLRGYAGLLDPQVPHVLLNPLYSSIPELDPCKGGTLIGSSRTYLDHNSHEHLQVAGRHVAKLQLDGLICIGGDGTINGMQQLAEMLPCVLAPKTIDNDLGLNYPGEPDEWQRPQGAEGPSVRGVRSRDTLRLEDIINYATPGFATAVFVVVQMVERLRTTAESHHRIAVVEVMGRQSGYIALGAAYAQPDIILIPEVPVDPHQLTQQVSRIYDQQQNVVIVVGEGVRGVDGRELGAAEPAFDPAGNVKYAGAADAIVGMLEQSLSPDLFLETRRFEPGSSALFSRKVGHTQRGGRPILFDRFAATQLGGKAVELLAAGYSNEIATLQYSATDGFTFRSIAANRLRDRWGEIHPREVHPSLYDAGRMQLSSLGMEYLKPIFTRAVGADDVEYMRREVFDAGCLSNRYQSINSDIRRRIRYL</sequence>
<dbReference type="GO" id="GO:0006002">
    <property type="term" value="P:fructose 6-phosphate metabolic process"/>
    <property type="evidence" value="ECO:0007669"/>
    <property type="project" value="InterPro"/>
</dbReference>
<gene>
    <name evidence="12" type="primary">pfkA3</name>
    <name evidence="12" type="ORF">E3A20_12360</name>
</gene>
<dbReference type="SUPFAM" id="SSF53784">
    <property type="entry name" value="Phosphofructokinase"/>
    <property type="match status" value="2"/>
</dbReference>
<comment type="caution">
    <text evidence="12">The sequence shown here is derived from an EMBL/GenBank/DDBJ whole genome shotgun (WGS) entry which is preliminary data.</text>
</comment>
<evidence type="ECO:0000259" key="11">
    <source>
        <dbReference type="Pfam" id="PF00365"/>
    </source>
</evidence>
<dbReference type="PRINTS" id="PR00476">
    <property type="entry name" value="PHFRCTKINASE"/>
</dbReference>
<dbReference type="GO" id="GO:0003872">
    <property type="term" value="F:6-phosphofructokinase activity"/>
    <property type="evidence" value="ECO:0007669"/>
    <property type="project" value="InterPro"/>
</dbReference>
<feature type="domain" description="Phosphofructokinase" evidence="11">
    <location>
        <begin position="3"/>
        <end position="135"/>
    </location>
</feature>
<organism evidence="12 13">
    <name type="scientific">Planctomyces bekefii</name>
    <dbReference type="NCBI Taxonomy" id="1653850"/>
    <lineage>
        <taxon>Bacteria</taxon>
        <taxon>Pseudomonadati</taxon>
        <taxon>Planctomycetota</taxon>
        <taxon>Planctomycetia</taxon>
        <taxon>Planctomycetales</taxon>
        <taxon>Planctomycetaceae</taxon>
        <taxon>Planctomyces</taxon>
    </lineage>
</organism>
<dbReference type="GO" id="GO:0005945">
    <property type="term" value="C:6-phosphofructokinase complex"/>
    <property type="evidence" value="ECO:0007669"/>
    <property type="project" value="TreeGrafter"/>
</dbReference>
<dbReference type="GO" id="GO:0016208">
    <property type="term" value="F:AMP binding"/>
    <property type="evidence" value="ECO:0007669"/>
    <property type="project" value="TreeGrafter"/>
</dbReference>
<keyword evidence="7" id="KW-0460">Magnesium</keyword>
<keyword evidence="6 12" id="KW-0418">Kinase</keyword>
<dbReference type="EMBL" id="SRHE01000219">
    <property type="protein sequence ID" value="TWW09635.1"/>
    <property type="molecule type" value="Genomic_DNA"/>
</dbReference>
<dbReference type="Proteomes" id="UP000321083">
    <property type="component" value="Unassembled WGS sequence"/>
</dbReference>
<name>A0A5C6M649_9PLAN</name>
<dbReference type="Pfam" id="PF00365">
    <property type="entry name" value="PFK"/>
    <property type="match status" value="2"/>
</dbReference>
<protein>
    <submittedName>
        <fullName evidence="12">ATP-dependent 6-phosphofructokinase 3</fullName>
    </submittedName>
</protein>
<dbReference type="GO" id="GO:0061621">
    <property type="term" value="P:canonical glycolysis"/>
    <property type="evidence" value="ECO:0007669"/>
    <property type="project" value="TreeGrafter"/>
</dbReference>
<dbReference type="InterPro" id="IPR000023">
    <property type="entry name" value="Phosphofructokinase_dom"/>
</dbReference>
<comment type="pathway">
    <text evidence="2">Carbohydrate degradation; glycolysis; D-glyceraldehyde 3-phosphate and glycerone phosphate from D-glucose: step 3/4.</text>
</comment>
<keyword evidence="3" id="KW-0963">Cytoplasm</keyword>
<dbReference type="PANTHER" id="PTHR13697:SF52">
    <property type="entry name" value="ATP-DEPENDENT 6-PHOSPHOFRUCTOKINASE 3"/>
    <property type="match status" value="1"/>
</dbReference>
<evidence type="ECO:0000313" key="13">
    <source>
        <dbReference type="Proteomes" id="UP000321083"/>
    </source>
</evidence>
<dbReference type="PANTHER" id="PTHR13697">
    <property type="entry name" value="PHOSPHOFRUCTOKINASE"/>
    <property type="match status" value="1"/>
</dbReference>
<evidence type="ECO:0000256" key="7">
    <source>
        <dbReference type="ARBA" id="ARBA00022842"/>
    </source>
</evidence>
<dbReference type="GO" id="GO:0005524">
    <property type="term" value="F:ATP binding"/>
    <property type="evidence" value="ECO:0007669"/>
    <property type="project" value="TreeGrafter"/>
</dbReference>
<keyword evidence="4" id="KW-0808">Transferase</keyword>
<evidence type="ECO:0000256" key="10">
    <source>
        <dbReference type="SAM" id="MobiDB-lite"/>
    </source>
</evidence>
<evidence type="ECO:0000256" key="3">
    <source>
        <dbReference type="ARBA" id="ARBA00022490"/>
    </source>
</evidence>
<dbReference type="GO" id="GO:0046872">
    <property type="term" value="F:metal ion binding"/>
    <property type="evidence" value="ECO:0007669"/>
    <property type="project" value="UniProtKB-KW"/>
</dbReference>
<dbReference type="UniPathway" id="UPA00109">
    <property type="reaction ID" value="UER00182"/>
</dbReference>
<dbReference type="GO" id="GO:0070095">
    <property type="term" value="F:fructose-6-phosphate binding"/>
    <property type="evidence" value="ECO:0007669"/>
    <property type="project" value="TreeGrafter"/>
</dbReference>
<evidence type="ECO:0000313" key="12">
    <source>
        <dbReference type="EMBL" id="TWW09635.1"/>
    </source>
</evidence>
<evidence type="ECO:0000256" key="1">
    <source>
        <dbReference type="ARBA" id="ARBA00001946"/>
    </source>
</evidence>
<dbReference type="InterPro" id="IPR035966">
    <property type="entry name" value="PKF_sf"/>
</dbReference>
<dbReference type="Gene3D" id="3.40.50.460">
    <property type="entry name" value="Phosphofructokinase domain"/>
    <property type="match status" value="1"/>
</dbReference>
<reference evidence="12 13" key="1">
    <citation type="submission" date="2019-08" db="EMBL/GenBank/DDBJ databases">
        <title>100 year-old enigma solved: identification of Planctomyces bekefii, the type genus and species of the phylum Planctomycetes.</title>
        <authorList>
            <person name="Svetlana D.N."/>
            <person name="Overmann J."/>
        </authorList>
    </citation>
    <scope>NUCLEOTIDE SEQUENCE [LARGE SCALE GENOMIC DNA]</scope>
    <source>
        <strain evidence="12">Phe10_nw2017</strain>
    </source>
</reference>
<dbReference type="GO" id="GO:0048029">
    <property type="term" value="F:monosaccharide binding"/>
    <property type="evidence" value="ECO:0007669"/>
    <property type="project" value="TreeGrafter"/>
</dbReference>
<dbReference type="GO" id="GO:0030388">
    <property type="term" value="P:fructose 1,6-bisphosphate metabolic process"/>
    <property type="evidence" value="ECO:0007669"/>
    <property type="project" value="TreeGrafter"/>
</dbReference>
<evidence type="ECO:0000256" key="4">
    <source>
        <dbReference type="ARBA" id="ARBA00022679"/>
    </source>
</evidence>